<feature type="domain" description="EGF-like" evidence="4">
    <location>
        <begin position="773"/>
        <end position="813"/>
    </location>
</feature>
<accession>A0A7I8W9I6</accession>
<protein>
    <submittedName>
        <fullName evidence="5">DgyrCDS13035</fullName>
    </submittedName>
</protein>
<evidence type="ECO:0000259" key="4">
    <source>
        <dbReference type="PROSITE" id="PS50026"/>
    </source>
</evidence>
<dbReference type="InterPro" id="IPR011641">
    <property type="entry name" value="Tyr-kin_ephrin_A/B_rcpt-like"/>
</dbReference>
<evidence type="ECO:0000313" key="6">
    <source>
        <dbReference type="Proteomes" id="UP000549394"/>
    </source>
</evidence>
<feature type="region of interest" description="Disordered" evidence="2">
    <location>
        <begin position="953"/>
        <end position="1042"/>
    </location>
</feature>
<feature type="transmembrane region" description="Helical" evidence="3">
    <location>
        <begin position="856"/>
        <end position="881"/>
    </location>
</feature>
<dbReference type="Gene3D" id="2.10.50.10">
    <property type="entry name" value="Tumor Necrosis Factor Receptor, subunit A, domain 2"/>
    <property type="match status" value="11"/>
</dbReference>
<keyword evidence="3" id="KW-0472">Membrane</keyword>
<keyword evidence="3" id="KW-1133">Transmembrane helix</keyword>
<organism evidence="5 6">
    <name type="scientific">Dimorphilus gyrociliatus</name>
    <dbReference type="NCBI Taxonomy" id="2664684"/>
    <lineage>
        <taxon>Eukaryota</taxon>
        <taxon>Metazoa</taxon>
        <taxon>Spiralia</taxon>
        <taxon>Lophotrochozoa</taxon>
        <taxon>Annelida</taxon>
        <taxon>Polychaeta</taxon>
        <taxon>Polychaeta incertae sedis</taxon>
        <taxon>Dinophilidae</taxon>
        <taxon>Dimorphilus</taxon>
    </lineage>
</organism>
<comment type="caution">
    <text evidence="5">The sequence shown here is derived from an EMBL/GenBank/DDBJ whole genome shotgun (WGS) entry which is preliminary data.</text>
</comment>
<dbReference type="Pfam" id="PF07699">
    <property type="entry name" value="Ephrin_rec_like"/>
    <property type="match status" value="8"/>
</dbReference>
<sequence>MRHINGISVKQSGYFCLNNLYVWIAVNNNNERKCDILSCPIGHGIYPVSGSQCVYCRVGQYQNYNTKKVCDLCPSGYTTTGENSIFKQDCKIIIERDQRVNAHVKLTYILNDCQKDKIKAFIEKKLGEESDTWGIGKWLSKRTEFVLKEVKAILETMITSGKFVYSNTNPQDTSVTQVYSCSRGHQFLTKGCMPCDVGHKEEASVCVKCPADYFQNRVASTECIKCDSAKTSLPGSTVCVDKCPSGYKSDGSNCIKCGFGYYRKAEVHLGGKCIKCKSGSTTNSETAESQLECVCQKGFKQTSTMECLKCPINEYQDKLNQTFCIKCPDGYGTLKDTSMNIGSCKKRCPPGEESLDNINCTECKRGFFKVSMDIDVKCKKCPFDKTTYSAGSQSCDASLCSPGNKLIATGECQKCDYGEYQDEMDKKECKLCDPNYSTQDRGSTNKSNCKRLCENGYYRQKDLCIKCEKGYYRRTTNATKLGETCTKCPIGKTTKQEGSDNIALCIYDCSEGQKQTNSGCEDCKIGYYQDEKYATDCKKCPDGLTTLRERSKDKTDCILICGKGEYADSDSCKMCKKGFYKEFIGPMSCHKCPENFSTIGEGSKSAADCTEPDCGPGRYLHGSVCLDCDYGFYHSTGFTRKCDECPVNMTTIGTKARSENECYENCESGMEIRGSSCTKCIRGYYRKLGLNGKKISALCTLCPANKTTSDIGAAECDVLLCAPGTYPKGECTPCEAGTFQPSNIPLTENTKCIPCGKKKTSPTGSKRESDCYSTDECASGTHNCNAFEICEDLELPDTFTCQCKNAYLRDKGECKDKCLFDYCKNGGFCYKINDNQTKCNCTSGYSGTRCEVSYDILLIVLCVIGGVLVFVLLLVVIICYCKRRSRPTKKKATKEKPTASKETLSEMKKQTPQVTPASNYYVQNPVHSVPAVFETQRKDTRYSEADSDIFSNEVKPYLPTNSEIQHPVPPRLPNRSKTSSSADDAPKENAPTRPQPRQSEQDNDYQPLTGHTTSDYQELSPMSDDVFVPLTPAKINPDFDDGEVYQEINVQQRDDGETRINVP</sequence>
<feature type="compositionally biased region" description="Polar residues" evidence="2">
    <location>
        <begin position="910"/>
        <end position="920"/>
    </location>
</feature>
<evidence type="ECO:0000313" key="5">
    <source>
        <dbReference type="EMBL" id="CAD5124771.1"/>
    </source>
</evidence>
<keyword evidence="6" id="KW-1185">Reference proteome</keyword>
<feature type="disulfide bond" evidence="1">
    <location>
        <begin position="784"/>
        <end position="801"/>
    </location>
</feature>
<dbReference type="PANTHER" id="PTHR46967">
    <property type="entry name" value="INSULIN-LIKE GROWTH FACTOR BINDING PROTEIN,N-TERMINAL"/>
    <property type="match status" value="1"/>
</dbReference>
<dbReference type="PROSITE" id="PS50026">
    <property type="entry name" value="EGF_3"/>
    <property type="match status" value="2"/>
</dbReference>
<feature type="compositionally biased region" description="Polar residues" evidence="2">
    <location>
        <begin position="1004"/>
        <end position="1017"/>
    </location>
</feature>
<dbReference type="OrthoDB" id="6287073at2759"/>
<evidence type="ECO:0000256" key="1">
    <source>
        <dbReference type="PROSITE-ProRule" id="PRU00076"/>
    </source>
</evidence>
<dbReference type="PROSITE" id="PS00022">
    <property type="entry name" value="EGF_1"/>
    <property type="match status" value="1"/>
</dbReference>
<keyword evidence="1" id="KW-0245">EGF-like domain</keyword>
<reference evidence="5 6" key="1">
    <citation type="submission" date="2020-08" db="EMBL/GenBank/DDBJ databases">
        <authorList>
            <person name="Hejnol A."/>
        </authorList>
    </citation>
    <scope>NUCLEOTIDE SEQUENCE [LARGE SCALE GENOMIC DNA]</scope>
</reference>
<dbReference type="Gene3D" id="2.10.25.10">
    <property type="entry name" value="Laminin"/>
    <property type="match status" value="1"/>
</dbReference>
<dbReference type="InterPro" id="IPR009030">
    <property type="entry name" value="Growth_fac_rcpt_cys_sf"/>
</dbReference>
<dbReference type="PROSITE" id="PS01186">
    <property type="entry name" value="EGF_2"/>
    <property type="match status" value="1"/>
</dbReference>
<dbReference type="SMART" id="SM01411">
    <property type="entry name" value="Ephrin_rec_like"/>
    <property type="match status" value="12"/>
</dbReference>
<dbReference type="EMBL" id="CAJFCJ010000023">
    <property type="protein sequence ID" value="CAD5124771.1"/>
    <property type="molecule type" value="Genomic_DNA"/>
</dbReference>
<feature type="region of interest" description="Disordered" evidence="2">
    <location>
        <begin position="891"/>
        <end position="920"/>
    </location>
</feature>
<dbReference type="SMART" id="SM00181">
    <property type="entry name" value="EGF"/>
    <property type="match status" value="4"/>
</dbReference>
<dbReference type="SUPFAM" id="SSF57184">
    <property type="entry name" value="Growth factor receptor domain"/>
    <property type="match status" value="3"/>
</dbReference>
<feature type="compositionally biased region" description="Basic and acidic residues" evidence="2">
    <location>
        <begin position="894"/>
        <end position="909"/>
    </location>
</feature>
<feature type="disulfide bond" evidence="1">
    <location>
        <begin position="841"/>
        <end position="850"/>
    </location>
</feature>
<name>A0A7I8W9I6_9ANNE</name>
<evidence type="ECO:0000256" key="2">
    <source>
        <dbReference type="SAM" id="MobiDB-lite"/>
    </source>
</evidence>
<proteinExistence type="predicted"/>
<dbReference type="Proteomes" id="UP000549394">
    <property type="component" value="Unassembled WGS sequence"/>
</dbReference>
<feature type="domain" description="EGF-like" evidence="4">
    <location>
        <begin position="815"/>
        <end position="851"/>
    </location>
</feature>
<dbReference type="InterPro" id="IPR000742">
    <property type="entry name" value="EGF"/>
</dbReference>
<keyword evidence="3" id="KW-0812">Transmembrane</keyword>
<evidence type="ECO:0000256" key="3">
    <source>
        <dbReference type="SAM" id="Phobius"/>
    </source>
</evidence>
<dbReference type="AlphaFoldDB" id="A0A7I8W9I6"/>
<gene>
    <name evidence="5" type="ORF">DGYR_LOCUS12261</name>
</gene>
<comment type="caution">
    <text evidence="1">Lacks conserved residue(s) required for the propagation of feature annotation.</text>
</comment>
<dbReference type="PANTHER" id="PTHR46967:SF2">
    <property type="entry name" value="SUSHI, VON WILLEBRAND FACTOR TYPE A, EGF AND PENTRAXIN DOMAIN-CONTAINING PROTEIN 1-LIKE"/>
    <property type="match status" value="1"/>
</dbReference>
<keyword evidence="1" id="KW-1015">Disulfide bond</keyword>
<dbReference type="SUPFAM" id="SSF57196">
    <property type="entry name" value="EGF/Laminin"/>
    <property type="match status" value="1"/>
</dbReference>